<reference evidence="6" key="1">
    <citation type="submission" date="2021-01" db="EMBL/GenBank/DDBJ databases">
        <authorList>
            <consortium name="Genoscope - CEA"/>
            <person name="William W."/>
        </authorList>
    </citation>
    <scope>NUCLEOTIDE SEQUENCE</scope>
</reference>
<evidence type="ECO:0000256" key="2">
    <source>
        <dbReference type="ARBA" id="ARBA00022741"/>
    </source>
</evidence>
<dbReference type="PANTHER" id="PTHR24348:SF22">
    <property type="entry name" value="NON-SPECIFIC SERINE_THREONINE PROTEIN KINASE"/>
    <property type="match status" value="1"/>
</dbReference>
<evidence type="ECO:0000256" key="4">
    <source>
        <dbReference type="ARBA" id="ARBA00022840"/>
    </source>
</evidence>
<dbReference type="Proteomes" id="UP000692954">
    <property type="component" value="Unassembled WGS sequence"/>
</dbReference>
<gene>
    <name evidence="6" type="ORF">PSON_ATCC_30995.1.T0190293</name>
</gene>
<evidence type="ECO:0000256" key="3">
    <source>
        <dbReference type="ARBA" id="ARBA00022777"/>
    </source>
</evidence>
<dbReference type="GO" id="GO:0000407">
    <property type="term" value="C:phagophore assembly site"/>
    <property type="evidence" value="ECO:0007669"/>
    <property type="project" value="TreeGrafter"/>
</dbReference>
<dbReference type="InterPro" id="IPR008271">
    <property type="entry name" value="Ser/Thr_kinase_AS"/>
</dbReference>
<dbReference type="InterPro" id="IPR045269">
    <property type="entry name" value="Atg1-like"/>
</dbReference>
<dbReference type="PROSITE" id="PS00108">
    <property type="entry name" value="PROTEIN_KINASE_ST"/>
    <property type="match status" value="1"/>
</dbReference>
<dbReference type="GO" id="GO:0010506">
    <property type="term" value="P:regulation of autophagy"/>
    <property type="evidence" value="ECO:0007669"/>
    <property type="project" value="InterPro"/>
</dbReference>
<keyword evidence="1" id="KW-0808">Transferase</keyword>
<dbReference type="SMART" id="SM00220">
    <property type="entry name" value="S_TKc"/>
    <property type="match status" value="1"/>
</dbReference>
<dbReference type="GO" id="GO:0005776">
    <property type="term" value="C:autophagosome"/>
    <property type="evidence" value="ECO:0007669"/>
    <property type="project" value="TreeGrafter"/>
</dbReference>
<feature type="domain" description="Protein kinase" evidence="5">
    <location>
        <begin position="338"/>
        <end position="602"/>
    </location>
</feature>
<dbReference type="AlphaFoldDB" id="A0A8S1LD36"/>
<dbReference type="EMBL" id="CAJJDN010000019">
    <property type="protein sequence ID" value="CAD8064789.1"/>
    <property type="molecule type" value="Genomic_DNA"/>
</dbReference>
<comment type="caution">
    <text evidence="6">The sequence shown here is derived from an EMBL/GenBank/DDBJ whole genome shotgun (WGS) entry which is preliminary data.</text>
</comment>
<name>A0A8S1LD36_9CILI</name>
<dbReference type="PROSITE" id="PS50011">
    <property type="entry name" value="PROTEIN_KINASE_DOM"/>
    <property type="match status" value="1"/>
</dbReference>
<keyword evidence="2" id="KW-0547">Nucleotide-binding</keyword>
<sequence>MNKSLNEDNCQTIQFASCQLSDQKNESFENKDHELYIQSSNNNRETEQETNQITIQEFREENNSIQQEVHLQSKENYESIQEIQSQQKEQDNDNIENEKNYKDLTDFYLINNIDDLDKLSKNIEDCVHSLKESLFFHHKIIFKSKQFIFLQGCLGEKDNQIYIQMTIMEYPENLVLILDQSFTMNNICLQYNKELKIGSIFYCSETHQVIYEIKNLKREQANKIFIQHILNSAEQNFNRIFLQIQKLGFKIQCADISTMLNFYANTKKSEKTSKNQKNSYFLKISYTTGELMDQSFDQNFLDAQQQNDNAPTQRSHEEKSKLQIIPLGYFILDHLSSLNDKDLIDVGGFHKIYEISIPIEERKTLNLAYKTGSNDKLEKEIQFLNLLLSKSYSKYIVQIYIYQQFKNNYYFMENCHFKSLRNYQKKYQQVMSLNSKMKILRQIAKGLCHLHKRSVFHLDIKPDNILIDINGNVKICDFGEAYHPSYQYQRDSIKYSVPYSAPEILSHQYQNLSAKTDIFSFGVLAYELCFGKIPLYFLNKEEYLKKFKNNPSYDIEDENYGLLEAGPRTVIYHLIDLTYQCLKKKARERPSIQSIQNYLKFLKLKYSQKLDEQTFD</sequence>
<dbReference type="InterPro" id="IPR000719">
    <property type="entry name" value="Prot_kinase_dom"/>
</dbReference>
<keyword evidence="4" id="KW-0067">ATP-binding</keyword>
<protein>
    <recommendedName>
        <fullName evidence="5">Protein kinase domain-containing protein</fullName>
    </recommendedName>
</protein>
<dbReference type="GO" id="GO:0005524">
    <property type="term" value="F:ATP binding"/>
    <property type="evidence" value="ECO:0007669"/>
    <property type="project" value="UniProtKB-KW"/>
</dbReference>
<keyword evidence="3" id="KW-0418">Kinase</keyword>
<accession>A0A8S1LD36</accession>
<dbReference type="GO" id="GO:0016020">
    <property type="term" value="C:membrane"/>
    <property type="evidence" value="ECO:0007669"/>
    <property type="project" value="TreeGrafter"/>
</dbReference>
<organism evidence="6 7">
    <name type="scientific">Paramecium sonneborni</name>
    <dbReference type="NCBI Taxonomy" id="65129"/>
    <lineage>
        <taxon>Eukaryota</taxon>
        <taxon>Sar</taxon>
        <taxon>Alveolata</taxon>
        <taxon>Ciliophora</taxon>
        <taxon>Intramacronucleata</taxon>
        <taxon>Oligohymenophorea</taxon>
        <taxon>Peniculida</taxon>
        <taxon>Parameciidae</taxon>
        <taxon>Paramecium</taxon>
    </lineage>
</organism>
<evidence type="ECO:0000259" key="5">
    <source>
        <dbReference type="PROSITE" id="PS50011"/>
    </source>
</evidence>
<dbReference type="OrthoDB" id="313051at2759"/>
<dbReference type="Pfam" id="PF00069">
    <property type="entry name" value="Pkinase"/>
    <property type="match status" value="1"/>
</dbReference>
<evidence type="ECO:0000313" key="7">
    <source>
        <dbReference type="Proteomes" id="UP000692954"/>
    </source>
</evidence>
<evidence type="ECO:0000313" key="6">
    <source>
        <dbReference type="EMBL" id="CAD8064789.1"/>
    </source>
</evidence>
<dbReference type="GO" id="GO:0005829">
    <property type="term" value="C:cytosol"/>
    <property type="evidence" value="ECO:0007669"/>
    <property type="project" value="TreeGrafter"/>
</dbReference>
<dbReference type="GO" id="GO:0000045">
    <property type="term" value="P:autophagosome assembly"/>
    <property type="evidence" value="ECO:0007669"/>
    <property type="project" value="TreeGrafter"/>
</dbReference>
<keyword evidence="7" id="KW-1185">Reference proteome</keyword>
<dbReference type="GO" id="GO:0004674">
    <property type="term" value="F:protein serine/threonine kinase activity"/>
    <property type="evidence" value="ECO:0007669"/>
    <property type="project" value="InterPro"/>
</dbReference>
<dbReference type="PANTHER" id="PTHR24348">
    <property type="entry name" value="SERINE/THREONINE-PROTEIN KINASE UNC-51-RELATED"/>
    <property type="match status" value="1"/>
</dbReference>
<proteinExistence type="predicted"/>
<evidence type="ECO:0000256" key="1">
    <source>
        <dbReference type="ARBA" id="ARBA00022679"/>
    </source>
</evidence>